<reference evidence="2 3" key="1">
    <citation type="journal article" date="2019" name="Nat. Microbiol.">
        <title>Mediterranean grassland soil C-N compound turnover is dependent on rainfall and depth, and is mediated by genomically divergent microorganisms.</title>
        <authorList>
            <person name="Diamond S."/>
            <person name="Andeer P.F."/>
            <person name="Li Z."/>
            <person name="Crits-Christoph A."/>
            <person name="Burstein D."/>
            <person name="Anantharaman K."/>
            <person name="Lane K.R."/>
            <person name="Thomas B.C."/>
            <person name="Pan C."/>
            <person name="Northen T.R."/>
            <person name="Banfield J.F."/>
        </authorList>
    </citation>
    <scope>NUCLEOTIDE SEQUENCE [LARGE SCALE GENOMIC DNA]</scope>
    <source>
        <strain evidence="2">WS_8</strain>
    </source>
</reference>
<dbReference type="AlphaFoldDB" id="A0A538TKA3"/>
<evidence type="ECO:0000256" key="1">
    <source>
        <dbReference type="SAM" id="SignalP"/>
    </source>
</evidence>
<gene>
    <name evidence="2" type="ORF">E6K78_09880</name>
</gene>
<accession>A0A538TKA3</accession>
<sequence>MKKILLLTCVLLGVWSASALAAGLSFAWHECDGGVSGFGAHNWNWTCNANLDTSTPQAAPPYYLVAAF</sequence>
<feature type="signal peptide" evidence="1">
    <location>
        <begin position="1"/>
        <end position="21"/>
    </location>
</feature>
<comment type="caution">
    <text evidence="2">The sequence shown here is derived from an EMBL/GenBank/DDBJ whole genome shotgun (WGS) entry which is preliminary data.</text>
</comment>
<evidence type="ECO:0008006" key="4">
    <source>
        <dbReference type="Google" id="ProtNLM"/>
    </source>
</evidence>
<keyword evidence="1" id="KW-0732">Signal</keyword>
<dbReference type="Proteomes" id="UP000316609">
    <property type="component" value="Unassembled WGS sequence"/>
</dbReference>
<evidence type="ECO:0000313" key="3">
    <source>
        <dbReference type="Proteomes" id="UP000316609"/>
    </source>
</evidence>
<feature type="chain" id="PRO_5021902714" description="Secreted protein" evidence="1">
    <location>
        <begin position="22"/>
        <end position="68"/>
    </location>
</feature>
<protein>
    <recommendedName>
        <fullName evidence="4">Secreted protein</fullName>
    </recommendedName>
</protein>
<dbReference type="EMBL" id="VBOY01000096">
    <property type="protein sequence ID" value="TMQ64057.1"/>
    <property type="molecule type" value="Genomic_DNA"/>
</dbReference>
<organism evidence="2 3">
    <name type="scientific">Eiseniibacteriota bacterium</name>
    <dbReference type="NCBI Taxonomy" id="2212470"/>
    <lineage>
        <taxon>Bacteria</taxon>
        <taxon>Candidatus Eiseniibacteriota</taxon>
    </lineage>
</organism>
<name>A0A538TKA3_UNCEI</name>
<evidence type="ECO:0000313" key="2">
    <source>
        <dbReference type="EMBL" id="TMQ64057.1"/>
    </source>
</evidence>
<feature type="non-terminal residue" evidence="2">
    <location>
        <position position="68"/>
    </location>
</feature>
<proteinExistence type="predicted"/>